<keyword evidence="6" id="KW-0966">Cell projection</keyword>
<dbReference type="InterPro" id="IPR001029">
    <property type="entry name" value="Flagellin_N"/>
</dbReference>
<sequence length="373" mass="40245">MKTSFISSLSIQTTMRYAVAKAQQDIVAAQQEVTTGRHADVGVALGATTSRSLDLTRDVLRIKSMLTTNSLATQRLESSEEALSKMSDLGQKILDSLIGIGGSSDATNLKVARTSIQSALDTFSSFVNTSVNGEYLFAGINSDVKPFENVAAAGSAAQVAFDAELTQFLSDNGIASRGDMTEQDMTDFLDRMERMFNADPADPADAPYLLTAPPHDPAVTGQDFWSAFVSNASGENMKSRITQSEIVETSTNANTEGMRKFVLTSLISMEFLSNDISDDARGVVTSRAQAYIGQAMSGLTGERARLGLSAERVKKADETLQAQQKIIETHLNDLEAVDAYEASTRMKGLEALVETAYTLTARLQQLSLVNFLR</sequence>
<name>A0ABM8PYD9_9HYPH</name>
<comment type="function">
    <text evidence="3">Flagellin is the subunit protein which polymerizes to form the filaments of bacterial flagella.</text>
</comment>
<dbReference type="Pfam" id="PF00669">
    <property type="entry name" value="Flagellin_N"/>
    <property type="match status" value="1"/>
</dbReference>
<protein>
    <recommendedName>
        <fullName evidence="3">Flagellin</fullName>
    </recommendedName>
</protein>
<dbReference type="PANTHER" id="PTHR42792">
    <property type="entry name" value="FLAGELLIN"/>
    <property type="match status" value="1"/>
</dbReference>
<dbReference type="InterPro" id="IPR046358">
    <property type="entry name" value="Flagellin_C"/>
</dbReference>
<evidence type="ECO:0000313" key="6">
    <source>
        <dbReference type="EMBL" id="CAD7054857.1"/>
    </source>
</evidence>
<keyword evidence="6" id="KW-0282">Flagellum</keyword>
<dbReference type="NCBIfam" id="NF004669">
    <property type="entry name" value="PRK06008.1"/>
    <property type="match status" value="1"/>
</dbReference>
<dbReference type="Proteomes" id="UP000606921">
    <property type="component" value="Unassembled WGS sequence"/>
</dbReference>
<evidence type="ECO:0000256" key="3">
    <source>
        <dbReference type="RuleBase" id="RU362073"/>
    </source>
</evidence>
<comment type="similarity">
    <text evidence="1 3">Belongs to the bacterial flagellin family.</text>
</comment>
<comment type="caution">
    <text evidence="6">The sequence shown here is derived from an EMBL/GenBank/DDBJ whole genome shotgun (WGS) entry which is preliminary data.</text>
</comment>
<proteinExistence type="inferred from homology"/>
<evidence type="ECO:0000256" key="2">
    <source>
        <dbReference type="ARBA" id="ARBA00023143"/>
    </source>
</evidence>
<dbReference type="PANTHER" id="PTHR42792:SF1">
    <property type="entry name" value="FLAGELLAR HOOK-ASSOCIATED PROTEIN 3"/>
    <property type="match status" value="1"/>
</dbReference>
<keyword evidence="3" id="KW-0964">Secreted</keyword>
<feature type="domain" description="Flagellin N-terminal" evidence="4">
    <location>
        <begin position="6"/>
        <end position="141"/>
    </location>
</feature>
<dbReference type="RefSeq" id="WP_142594194.1">
    <property type="nucleotide sequence ID" value="NZ_CABFWF030000018.1"/>
</dbReference>
<reference evidence="6 7" key="1">
    <citation type="submission" date="2020-11" db="EMBL/GenBank/DDBJ databases">
        <authorList>
            <person name="Lassalle F."/>
        </authorList>
    </citation>
    <scope>NUCLEOTIDE SEQUENCE [LARGE SCALE GENOMIC DNA]</scope>
    <source>
        <strain evidence="6 7">JC140</strain>
    </source>
</reference>
<comment type="subcellular location">
    <subcellularLocation>
        <location evidence="3">Secreted</location>
    </subcellularLocation>
    <subcellularLocation>
        <location evidence="3">Bacterial flagellum</location>
    </subcellularLocation>
</comment>
<feature type="domain" description="Flagellin C-terminal" evidence="5">
    <location>
        <begin position="291"/>
        <end position="372"/>
    </location>
</feature>
<dbReference type="EMBL" id="CABFWF030000018">
    <property type="protein sequence ID" value="CAD7054857.1"/>
    <property type="molecule type" value="Genomic_DNA"/>
</dbReference>
<evidence type="ECO:0000259" key="5">
    <source>
        <dbReference type="Pfam" id="PF00700"/>
    </source>
</evidence>
<evidence type="ECO:0000313" key="7">
    <source>
        <dbReference type="Proteomes" id="UP000606921"/>
    </source>
</evidence>
<evidence type="ECO:0000259" key="4">
    <source>
        <dbReference type="Pfam" id="PF00669"/>
    </source>
</evidence>
<dbReference type="Pfam" id="PF00700">
    <property type="entry name" value="Flagellin_C"/>
    <property type="match status" value="1"/>
</dbReference>
<dbReference type="SUPFAM" id="SSF64518">
    <property type="entry name" value="Phase 1 flagellin"/>
    <property type="match status" value="1"/>
</dbReference>
<gene>
    <name evidence="6" type="ORF">REJC140_02237</name>
</gene>
<dbReference type="Gene3D" id="1.20.1330.10">
    <property type="entry name" value="f41 fragment of flagellin, N-terminal domain"/>
    <property type="match status" value="1"/>
</dbReference>
<accession>A0ABM8PYD9</accession>
<evidence type="ECO:0000256" key="1">
    <source>
        <dbReference type="ARBA" id="ARBA00005709"/>
    </source>
</evidence>
<keyword evidence="2 3" id="KW-0975">Bacterial flagellum</keyword>
<keyword evidence="6" id="KW-0969">Cilium</keyword>
<keyword evidence="7" id="KW-1185">Reference proteome</keyword>
<organism evidence="6 7">
    <name type="scientific">Pseudorhizobium endolithicum</name>
    <dbReference type="NCBI Taxonomy" id="1191678"/>
    <lineage>
        <taxon>Bacteria</taxon>
        <taxon>Pseudomonadati</taxon>
        <taxon>Pseudomonadota</taxon>
        <taxon>Alphaproteobacteria</taxon>
        <taxon>Hyphomicrobiales</taxon>
        <taxon>Rhizobiaceae</taxon>
        <taxon>Rhizobium/Agrobacterium group</taxon>
        <taxon>Pseudorhizobium</taxon>
    </lineage>
</organism>
<dbReference type="InterPro" id="IPR001492">
    <property type="entry name" value="Flagellin"/>
</dbReference>